<proteinExistence type="predicted"/>
<protein>
    <submittedName>
        <fullName evidence="2">Uncharacterized protein</fullName>
    </submittedName>
</protein>
<keyword evidence="1" id="KW-0472">Membrane</keyword>
<organism evidence="2 3">
    <name type="scientific">Ditylenchus destructor</name>
    <dbReference type="NCBI Taxonomy" id="166010"/>
    <lineage>
        <taxon>Eukaryota</taxon>
        <taxon>Metazoa</taxon>
        <taxon>Ecdysozoa</taxon>
        <taxon>Nematoda</taxon>
        <taxon>Chromadorea</taxon>
        <taxon>Rhabditida</taxon>
        <taxon>Tylenchina</taxon>
        <taxon>Tylenchomorpha</taxon>
        <taxon>Sphaerularioidea</taxon>
        <taxon>Anguinidae</taxon>
        <taxon>Anguininae</taxon>
        <taxon>Ditylenchus</taxon>
    </lineage>
</organism>
<evidence type="ECO:0000313" key="3">
    <source>
        <dbReference type="Proteomes" id="UP001201812"/>
    </source>
</evidence>
<evidence type="ECO:0000313" key="2">
    <source>
        <dbReference type="EMBL" id="KAI1695344.1"/>
    </source>
</evidence>
<name>A0AAD4MHF8_9BILA</name>
<keyword evidence="1" id="KW-1133">Transmembrane helix</keyword>
<reference evidence="2" key="1">
    <citation type="submission" date="2022-01" db="EMBL/GenBank/DDBJ databases">
        <title>Genome Sequence Resource for Two Populations of Ditylenchus destructor, the Migratory Endoparasitic Phytonematode.</title>
        <authorList>
            <person name="Zhang H."/>
            <person name="Lin R."/>
            <person name="Xie B."/>
        </authorList>
    </citation>
    <scope>NUCLEOTIDE SEQUENCE</scope>
    <source>
        <strain evidence="2">BazhouSP</strain>
    </source>
</reference>
<evidence type="ECO:0000256" key="1">
    <source>
        <dbReference type="SAM" id="Phobius"/>
    </source>
</evidence>
<dbReference type="Proteomes" id="UP001201812">
    <property type="component" value="Unassembled WGS sequence"/>
</dbReference>
<feature type="transmembrane region" description="Helical" evidence="1">
    <location>
        <begin position="6"/>
        <end position="29"/>
    </location>
</feature>
<dbReference type="EMBL" id="JAKKPZ010000412">
    <property type="protein sequence ID" value="KAI1695344.1"/>
    <property type="molecule type" value="Genomic_DNA"/>
</dbReference>
<accession>A0AAD4MHF8</accession>
<sequence length="135" mass="15008">MKCALYLVNHLIPLLAVIANIALVADATVHKIPTQLHRLPANLAKQRLEQRYAGQREMIKLFSRSANQNSAKNGTLPFSASGIIQVANISVGTPPQSFLVEIDWSWYKDMALINSNATSRDGEKPNDELHLYNAR</sequence>
<dbReference type="AlphaFoldDB" id="A0AAD4MHF8"/>
<comment type="caution">
    <text evidence="2">The sequence shown here is derived from an EMBL/GenBank/DDBJ whole genome shotgun (WGS) entry which is preliminary data.</text>
</comment>
<keyword evidence="1" id="KW-0812">Transmembrane</keyword>
<keyword evidence="3" id="KW-1185">Reference proteome</keyword>
<gene>
    <name evidence="2" type="ORF">DdX_19620</name>
</gene>